<dbReference type="AlphaFoldDB" id="A0A553NPQ7"/>
<comment type="caution">
    <text evidence="3">The sequence shown here is derived from an EMBL/GenBank/DDBJ whole genome shotgun (WGS) entry which is preliminary data.</text>
</comment>
<dbReference type="PROSITE" id="PS51486">
    <property type="entry name" value="REKLES"/>
    <property type="match status" value="1"/>
</dbReference>
<name>A0A553NPQ7_TIGCA</name>
<dbReference type="Proteomes" id="UP000318571">
    <property type="component" value="Chromosome 4"/>
</dbReference>
<keyword evidence="4" id="KW-1185">Reference proteome</keyword>
<sequence length="303" mass="34017">MIPHTFSMLLVQHCESAELEENLEAVHGSLFAQDNSRSPPILHNGHHNSKSASDSIALEMTRLALFKMYNGGGQLPVSLPNLPQFAPDMFSSPEKALVERQRVFEEAVRREELRAREEDRLRTEEDKENAESDRSSRDRSRVRGREVMERCQEEEQDQVSSSPPPSKKANINVDEIEDDPEESEENLVIAEKKSRHQSNTCEESRERSPAPLESLSTPNLTLPGANIKITNRGDSATGDSSLVVSLEINGVSYQGVLFAQIKQKDHNNHHTNHSSPHRHSKVLLDNRSRASVVNTQVFPSGYP</sequence>
<protein>
    <recommendedName>
        <fullName evidence="2">REKLES domain-containing protein</fullName>
    </recommendedName>
</protein>
<evidence type="ECO:0000256" key="1">
    <source>
        <dbReference type="SAM" id="MobiDB-lite"/>
    </source>
</evidence>
<feature type="compositionally biased region" description="Acidic residues" evidence="1">
    <location>
        <begin position="174"/>
        <end position="185"/>
    </location>
</feature>
<evidence type="ECO:0000259" key="2">
    <source>
        <dbReference type="PROSITE" id="PS51486"/>
    </source>
</evidence>
<proteinExistence type="predicted"/>
<feature type="region of interest" description="Disordered" evidence="1">
    <location>
        <begin position="266"/>
        <end position="285"/>
    </location>
</feature>
<feature type="region of interest" description="Disordered" evidence="1">
    <location>
        <begin position="111"/>
        <end position="219"/>
    </location>
</feature>
<feature type="compositionally biased region" description="Basic and acidic residues" evidence="1">
    <location>
        <begin position="111"/>
        <end position="153"/>
    </location>
</feature>
<gene>
    <name evidence="3" type="ORF">TCAL_16946</name>
</gene>
<feature type="domain" description="REKLES" evidence="2">
    <location>
        <begin position="174"/>
        <end position="264"/>
    </location>
</feature>
<accession>A0A553NPQ7</accession>
<dbReference type="EMBL" id="VCGU01000011">
    <property type="protein sequence ID" value="TRY67399.1"/>
    <property type="molecule type" value="Genomic_DNA"/>
</dbReference>
<reference evidence="3 4" key="1">
    <citation type="journal article" date="2018" name="Nat. Ecol. Evol.">
        <title>Genomic signatures of mitonuclear coevolution across populations of Tigriopus californicus.</title>
        <authorList>
            <person name="Barreto F.S."/>
            <person name="Watson E.T."/>
            <person name="Lima T.G."/>
            <person name="Willett C.S."/>
            <person name="Edmands S."/>
            <person name="Li W."/>
            <person name="Burton R.S."/>
        </authorList>
    </citation>
    <scope>NUCLEOTIDE SEQUENCE [LARGE SCALE GENOMIC DNA]</scope>
    <source>
        <strain evidence="3 4">San Diego</strain>
    </source>
</reference>
<evidence type="ECO:0000313" key="3">
    <source>
        <dbReference type="EMBL" id="TRY67399.1"/>
    </source>
</evidence>
<feature type="compositionally biased region" description="Basic residues" evidence="1">
    <location>
        <begin position="269"/>
        <end position="281"/>
    </location>
</feature>
<evidence type="ECO:0000313" key="4">
    <source>
        <dbReference type="Proteomes" id="UP000318571"/>
    </source>
</evidence>
<organism evidence="3 4">
    <name type="scientific">Tigriopus californicus</name>
    <name type="common">Marine copepod</name>
    <dbReference type="NCBI Taxonomy" id="6832"/>
    <lineage>
        <taxon>Eukaryota</taxon>
        <taxon>Metazoa</taxon>
        <taxon>Ecdysozoa</taxon>
        <taxon>Arthropoda</taxon>
        <taxon>Crustacea</taxon>
        <taxon>Multicrustacea</taxon>
        <taxon>Hexanauplia</taxon>
        <taxon>Copepoda</taxon>
        <taxon>Harpacticoida</taxon>
        <taxon>Harpacticidae</taxon>
        <taxon>Tigriopus</taxon>
    </lineage>
</organism>
<dbReference type="InterPro" id="IPR023334">
    <property type="entry name" value="REKLES_domain"/>
</dbReference>